<dbReference type="InterPro" id="IPR000281">
    <property type="entry name" value="HTH_RpiR"/>
</dbReference>
<dbReference type="RefSeq" id="WP_056958220.1">
    <property type="nucleotide sequence ID" value="NZ_AYYN01000021.1"/>
</dbReference>
<dbReference type="Gene3D" id="1.10.10.10">
    <property type="entry name" value="Winged helix-like DNA-binding domain superfamily/Winged helix DNA-binding domain"/>
    <property type="match status" value="1"/>
</dbReference>
<keyword evidence="1" id="KW-0805">Transcription regulation</keyword>
<comment type="caution">
    <text evidence="6">The sequence shown here is derived from an EMBL/GenBank/DDBJ whole genome shotgun (WGS) entry which is preliminary data.</text>
</comment>
<reference evidence="6 7" key="1">
    <citation type="journal article" date="2015" name="Genome Announc.">
        <title>Expanding the biotechnology potential of lactobacilli through comparative genomics of 213 strains and associated genera.</title>
        <authorList>
            <person name="Sun Z."/>
            <person name="Harris H.M."/>
            <person name="McCann A."/>
            <person name="Guo C."/>
            <person name="Argimon S."/>
            <person name="Zhang W."/>
            <person name="Yang X."/>
            <person name="Jeffery I.B."/>
            <person name="Cooney J.C."/>
            <person name="Kagawa T.F."/>
            <person name="Liu W."/>
            <person name="Song Y."/>
            <person name="Salvetti E."/>
            <person name="Wrobel A."/>
            <person name="Rasinkangas P."/>
            <person name="Parkhill J."/>
            <person name="Rea M.C."/>
            <person name="O'Sullivan O."/>
            <person name="Ritari J."/>
            <person name="Douillard F.P."/>
            <person name="Paul Ross R."/>
            <person name="Yang R."/>
            <person name="Briner A.E."/>
            <person name="Felis G.E."/>
            <person name="de Vos W.M."/>
            <person name="Barrangou R."/>
            <person name="Klaenhammer T.R."/>
            <person name="Caufield P.W."/>
            <person name="Cui Y."/>
            <person name="Zhang H."/>
            <person name="O'Toole P.W."/>
        </authorList>
    </citation>
    <scope>NUCLEOTIDE SEQUENCE [LARGE SCALE GENOMIC DNA]</scope>
    <source>
        <strain evidence="6 7">DSM 20452</strain>
    </source>
</reference>
<dbReference type="InterPro" id="IPR047640">
    <property type="entry name" value="RpiR-like"/>
</dbReference>
<dbReference type="PANTHER" id="PTHR30514">
    <property type="entry name" value="GLUCOKINASE"/>
    <property type="match status" value="1"/>
</dbReference>
<dbReference type="Gene3D" id="3.40.50.10490">
    <property type="entry name" value="Glucose-6-phosphate isomerase like protein, domain 1"/>
    <property type="match status" value="1"/>
</dbReference>
<dbReference type="SUPFAM" id="SSF53697">
    <property type="entry name" value="SIS domain"/>
    <property type="match status" value="1"/>
</dbReference>
<sequence>MKLKEKIHQSYFELTPAEKKVADHFLWAGADIIYETMNDIKEKTKVGDATIVRLCHKLGYSGFSDLKVEVAKEDYSSNVEQTGKSPYASIENALTKTIKTTLSELNQGALAKAVAAIGKAKRIYILGVGGSALSSKALESMLLRIGVRAQAVTDPHYQAQLAAITDSSDLFIVFSLTGRTKDTLEPLKIAKKNQAQVIAITTYPASPIALEADIVLQTAVDDFLNGGSLIGRMSQLLVADVLVYEYEKLNSADTINAREKVVRAILNKRKME</sequence>
<dbReference type="GO" id="GO:0003677">
    <property type="term" value="F:DNA binding"/>
    <property type="evidence" value="ECO:0007669"/>
    <property type="project" value="UniProtKB-KW"/>
</dbReference>
<dbReference type="PANTHER" id="PTHR30514:SF1">
    <property type="entry name" value="HTH-TYPE TRANSCRIPTIONAL REGULATOR HEXR-RELATED"/>
    <property type="match status" value="1"/>
</dbReference>
<dbReference type="GO" id="GO:0097367">
    <property type="term" value="F:carbohydrate derivative binding"/>
    <property type="evidence" value="ECO:0007669"/>
    <property type="project" value="InterPro"/>
</dbReference>
<organism evidence="6 7">
    <name type="scientific">Ligilactobacillus murinus DSM 20452 = NBRC 14221</name>
    <dbReference type="NCBI Taxonomy" id="1423772"/>
    <lineage>
        <taxon>Bacteria</taxon>
        <taxon>Bacillati</taxon>
        <taxon>Bacillota</taxon>
        <taxon>Bacilli</taxon>
        <taxon>Lactobacillales</taxon>
        <taxon>Lactobacillaceae</taxon>
        <taxon>Ligilactobacillus</taxon>
    </lineage>
</organism>
<evidence type="ECO:0000259" key="5">
    <source>
        <dbReference type="PROSITE" id="PS51464"/>
    </source>
</evidence>
<keyword evidence="2" id="KW-0238">DNA-binding</keyword>
<evidence type="ECO:0000313" key="6">
    <source>
        <dbReference type="EMBL" id="KRM77409.1"/>
    </source>
</evidence>
<dbReference type="InterPro" id="IPR046348">
    <property type="entry name" value="SIS_dom_sf"/>
</dbReference>
<dbReference type="CDD" id="cd05013">
    <property type="entry name" value="SIS_RpiR"/>
    <property type="match status" value="1"/>
</dbReference>
<dbReference type="Proteomes" id="UP000051612">
    <property type="component" value="Unassembled WGS sequence"/>
</dbReference>
<proteinExistence type="predicted"/>
<evidence type="ECO:0000256" key="2">
    <source>
        <dbReference type="ARBA" id="ARBA00023125"/>
    </source>
</evidence>
<dbReference type="InterPro" id="IPR036388">
    <property type="entry name" value="WH-like_DNA-bd_sf"/>
</dbReference>
<dbReference type="SUPFAM" id="SSF46689">
    <property type="entry name" value="Homeodomain-like"/>
    <property type="match status" value="1"/>
</dbReference>
<accession>A0A0R2BDZ1</accession>
<dbReference type="Pfam" id="PF01380">
    <property type="entry name" value="SIS"/>
    <property type="match status" value="1"/>
</dbReference>
<keyword evidence="3" id="KW-0804">Transcription</keyword>
<evidence type="ECO:0000256" key="1">
    <source>
        <dbReference type="ARBA" id="ARBA00023015"/>
    </source>
</evidence>
<dbReference type="InterPro" id="IPR035472">
    <property type="entry name" value="RpiR-like_SIS"/>
</dbReference>
<evidence type="ECO:0000313" key="7">
    <source>
        <dbReference type="Proteomes" id="UP000051612"/>
    </source>
</evidence>
<dbReference type="PATRIC" id="fig|1423772.3.peg.770"/>
<dbReference type="InterPro" id="IPR009057">
    <property type="entry name" value="Homeodomain-like_sf"/>
</dbReference>
<dbReference type="InterPro" id="IPR001347">
    <property type="entry name" value="SIS_dom"/>
</dbReference>
<dbReference type="GO" id="GO:0003700">
    <property type="term" value="F:DNA-binding transcription factor activity"/>
    <property type="evidence" value="ECO:0007669"/>
    <property type="project" value="InterPro"/>
</dbReference>
<dbReference type="GO" id="GO:1901135">
    <property type="term" value="P:carbohydrate derivative metabolic process"/>
    <property type="evidence" value="ECO:0007669"/>
    <property type="project" value="InterPro"/>
</dbReference>
<gene>
    <name evidence="6" type="ORF">FC48_GL000704</name>
</gene>
<name>A0A0R2BDZ1_9LACO</name>
<dbReference type="EMBL" id="AYYN01000021">
    <property type="protein sequence ID" value="KRM77409.1"/>
    <property type="molecule type" value="Genomic_DNA"/>
</dbReference>
<dbReference type="Pfam" id="PF01418">
    <property type="entry name" value="HTH_6"/>
    <property type="match status" value="1"/>
</dbReference>
<evidence type="ECO:0000259" key="4">
    <source>
        <dbReference type="PROSITE" id="PS51071"/>
    </source>
</evidence>
<feature type="domain" description="HTH rpiR-type" evidence="4">
    <location>
        <begin position="1"/>
        <end position="77"/>
    </location>
</feature>
<dbReference type="PROSITE" id="PS51071">
    <property type="entry name" value="HTH_RPIR"/>
    <property type="match status" value="1"/>
</dbReference>
<protein>
    <submittedName>
        <fullName evidence="6">RpiR family phosphosugar-binding transcriptional regulator</fullName>
    </submittedName>
</protein>
<evidence type="ECO:0000256" key="3">
    <source>
        <dbReference type="ARBA" id="ARBA00023163"/>
    </source>
</evidence>
<feature type="domain" description="SIS" evidence="5">
    <location>
        <begin position="113"/>
        <end position="252"/>
    </location>
</feature>
<dbReference type="PROSITE" id="PS51464">
    <property type="entry name" value="SIS"/>
    <property type="match status" value="1"/>
</dbReference>
<dbReference type="AlphaFoldDB" id="A0A0R2BDZ1"/>